<dbReference type="OrthoDB" id="9815231at2"/>
<dbReference type="STRING" id="913024.SAMN05421741_1141"/>
<dbReference type="Pfam" id="PF13565">
    <property type="entry name" value="HTH_32"/>
    <property type="match status" value="1"/>
</dbReference>
<gene>
    <name evidence="1" type="ORF">SAMN05421741_1141</name>
</gene>
<name>A0A1I5CYD6_9FLAO</name>
<dbReference type="EMBL" id="FOVI01000014">
    <property type="protein sequence ID" value="SFN91994.1"/>
    <property type="molecule type" value="Genomic_DNA"/>
</dbReference>
<dbReference type="SUPFAM" id="SSF46689">
    <property type="entry name" value="Homeodomain-like"/>
    <property type="match status" value="1"/>
</dbReference>
<evidence type="ECO:0000313" key="1">
    <source>
        <dbReference type="EMBL" id="SFN91994.1"/>
    </source>
</evidence>
<evidence type="ECO:0000313" key="2">
    <source>
        <dbReference type="Proteomes" id="UP000199036"/>
    </source>
</evidence>
<protein>
    <submittedName>
        <fullName evidence="1">Homeodomain-like domain-containing protein</fullName>
    </submittedName>
</protein>
<dbReference type="RefSeq" id="WP_143095626.1">
    <property type="nucleotide sequence ID" value="NZ_FOVI01000014.1"/>
</dbReference>
<keyword evidence="1" id="KW-0371">Homeobox</keyword>
<keyword evidence="2" id="KW-1185">Reference proteome</keyword>
<proteinExistence type="predicted"/>
<dbReference type="InterPro" id="IPR009057">
    <property type="entry name" value="Homeodomain-like_sf"/>
</dbReference>
<sequence length="152" mass="17814">RSELGVKRTLDEFGIPRSTFYKWYNNYLKAGFDGLKPTKRLTNKQWNSIPEDQKNLVVALALEHTELSARELAYKITDEQGIYISESSVYRILKQRGLIAAPNHILIAASNQFKDKTQFVHQMWQTDFTYFKIIGWGWYYLSTILDCITILR</sequence>
<dbReference type="GO" id="GO:0003677">
    <property type="term" value="F:DNA binding"/>
    <property type="evidence" value="ECO:0007669"/>
    <property type="project" value="UniProtKB-KW"/>
</dbReference>
<reference evidence="2" key="1">
    <citation type="submission" date="2016-10" db="EMBL/GenBank/DDBJ databases">
        <authorList>
            <person name="Varghese N."/>
            <person name="Submissions S."/>
        </authorList>
    </citation>
    <scope>NUCLEOTIDE SEQUENCE [LARGE SCALE GENOMIC DNA]</scope>
    <source>
        <strain evidence="2">DS-12</strain>
    </source>
</reference>
<feature type="non-terminal residue" evidence="1">
    <location>
        <position position="1"/>
    </location>
</feature>
<dbReference type="AlphaFoldDB" id="A0A1I5CYD6"/>
<accession>A0A1I5CYD6</accession>
<keyword evidence="1" id="KW-0238">DNA-binding</keyword>
<dbReference type="Proteomes" id="UP000199036">
    <property type="component" value="Unassembled WGS sequence"/>
</dbReference>
<organism evidence="1 2">
    <name type="scientific">Paenimyroides ummariense</name>
    <dbReference type="NCBI Taxonomy" id="913024"/>
    <lineage>
        <taxon>Bacteria</taxon>
        <taxon>Pseudomonadati</taxon>
        <taxon>Bacteroidota</taxon>
        <taxon>Flavobacteriia</taxon>
        <taxon>Flavobacteriales</taxon>
        <taxon>Flavobacteriaceae</taxon>
        <taxon>Paenimyroides</taxon>
    </lineage>
</organism>